<evidence type="ECO:0000313" key="2">
    <source>
        <dbReference type="Proteomes" id="UP001201549"/>
    </source>
</evidence>
<gene>
    <name evidence="1" type="ORF">L9G74_18635</name>
</gene>
<keyword evidence="2" id="KW-1185">Reference proteome</keyword>
<name>A0ABT2FQE5_9GAMM</name>
<organism evidence="1 2">
    <name type="scientific">Shewanella electrica</name>
    <dbReference type="NCBI Taxonomy" id="515560"/>
    <lineage>
        <taxon>Bacteria</taxon>
        <taxon>Pseudomonadati</taxon>
        <taxon>Pseudomonadota</taxon>
        <taxon>Gammaproteobacteria</taxon>
        <taxon>Alteromonadales</taxon>
        <taxon>Shewanellaceae</taxon>
        <taxon>Shewanella</taxon>
    </lineage>
</organism>
<reference evidence="2" key="2">
    <citation type="submission" date="2023-07" db="EMBL/GenBank/DDBJ databases">
        <title>Shewanella mangrovi sp. nov., an acetaldehyde- degrading bacterium isolated from mangrove sediment.</title>
        <authorList>
            <person name="Liu Y."/>
        </authorList>
    </citation>
    <scope>NUCLEOTIDE SEQUENCE [LARGE SCALE GENOMIC DNA]</scope>
    <source>
        <strain evidence="2">C32</strain>
    </source>
</reference>
<protein>
    <submittedName>
        <fullName evidence="1">DUF481 domain-containing protein</fullName>
    </submittedName>
</protein>
<dbReference type="Pfam" id="PF04338">
    <property type="entry name" value="DUF481"/>
    <property type="match status" value="1"/>
</dbReference>
<proteinExistence type="predicted"/>
<evidence type="ECO:0000313" key="1">
    <source>
        <dbReference type="EMBL" id="MCS4558458.1"/>
    </source>
</evidence>
<accession>A0ABT2FQE5</accession>
<dbReference type="Proteomes" id="UP001201549">
    <property type="component" value="Unassembled WGS sequence"/>
</dbReference>
<comment type="caution">
    <text evidence="1">The sequence shown here is derived from an EMBL/GenBank/DDBJ whole genome shotgun (WGS) entry which is preliminary data.</text>
</comment>
<dbReference type="EMBL" id="JAKOGG010000021">
    <property type="protein sequence ID" value="MCS4558458.1"/>
    <property type="molecule type" value="Genomic_DNA"/>
</dbReference>
<reference evidence="1 2" key="1">
    <citation type="submission" date="2022-02" db="EMBL/GenBank/DDBJ databases">
        <authorList>
            <person name="Zhuang L."/>
        </authorList>
    </citation>
    <scope>NUCLEOTIDE SEQUENCE [LARGE SCALE GENOMIC DNA]</scope>
    <source>
        <strain evidence="1 2">C32</strain>
    </source>
</reference>
<sequence>MKNIHYTMPVFNVVAGIFALGLFTPPVLSQPLEPEQLAQETAAVVRDTDKFDWVRLTSGEWLKGEIIAIYDNELEFDSDVLDTLMIDMDDVHTLLSHKKQSVRFNDGSVLYGNIKYSAAGVSVDDGAPRPTSSLVSIAPAAESLLTAWDIKLGAGINISRGNTEKTEYSGTLDVKRRTASSRILADALLNREKNDGETTEQNIRAHGTFDWFYTNHLYFRPIFFEYYRDPFQNIGGKYTLGAGVGYYFFDTDKFSWDLAAGPAFQHTRFDNVAEGESSSNSSTSVYLASTMEYEFSSAIDLSFDYRYTVAQTAAGGDAQYAKFSSEFEVTDDIDFDVSFVWEHLASPVADNQGEVPEKSDYRTIISLEIEL</sequence>
<dbReference type="InterPro" id="IPR007433">
    <property type="entry name" value="DUF481"/>
</dbReference>
<dbReference type="RefSeq" id="WP_238898277.1">
    <property type="nucleotide sequence ID" value="NZ_JAKOGG010000021.1"/>
</dbReference>